<evidence type="ECO:0000313" key="3">
    <source>
        <dbReference type="Proteomes" id="UP000234881"/>
    </source>
</evidence>
<dbReference type="OrthoDB" id="9815939at2"/>
<sequence length="97" mass="11100">MFNYSRLPLILVMGIAFPLSLTDVKAVEPMKSLAPTSSITPHKMQPTDFNHLNKFRKLQPPKRLIFPPIMPSDRLKATKDNPKKADTSKVKWPLMTR</sequence>
<feature type="compositionally biased region" description="Basic and acidic residues" evidence="1">
    <location>
        <begin position="73"/>
        <end position="89"/>
    </location>
</feature>
<dbReference type="AlphaFoldDB" id="A0A2N5XP05"/>
<name>A0A2N5XP05_9HYPH</name>
<dbReference type="RefSeq" id="WP_101534705.1">
    <property type="nucleotide sequence ID" value="NZ_PKUQ01000031.1"/>
</dbReference>
<gene>
    <name evidence="2" type="ORF">C0081_15350</name>
</gene>
<feature type="region of interest" description="Disordered" evidence="1">
    <location>
        <begin position="69"/>
        <end position="97"/>
    </location>
</feature>
<dbReference type="Proteomes" id="UP000234881">
    <property type="component" value="Unassembled WGS sequence"/>
</dbReference>
<dbReference type="EMBL" id="PKUQ01000031">
    <property type="protein sequence ID" value="PLW76271.1"/>
    <property type="molecule type" value="Genomic_DNA"/>
</dbReference>
<reference evidence="2 3" key="1">
    <citation type="submission" date="2018-01" db="EMBL/GenBank/DDBJ databases">
        <title>The draft genome sequence of Cohaesibacter sp. H1304.</title>
        <authorList>
            <person name="Wang N.-N."/>
            <person name="Du Z.-J."/>
        </authorList>
    </citation>
    <scope>NUCLEOTIDE SEQUENCE [LARGE SCALE GENOMIC DNA]</scope>
    <source>
        <strain evidence="2 3">H1304</strain>
    </source>
</reference>
<accession>A0A2N5XP05</accession>
<proteinExistence type="predicted"/>
<protein>
    <submittedName>
        <fullName evidence="2">Uncharacterized protein</fullName>
    </submittedName>
</protein>
<keyword evidence="3" id="KW-1185">Reference proteome</keyword>
<organism evidence="2 3">
    <name type="scientific">Cohaesibacter celericrescens</name>
    <dbReference type="NCBI Taxonomy" id="2067669"/>
    <lineage>
        <taxon>Bacteria</taxon>
        <taxon>Pseudomonadati</taxon>
        <taxon>Pseudomonadota</taxon>
        <taxon>Alphaproteobacteria</taxon>
        <taxon>Hyphomicrobiales</taxon>
        <taxon>Cohaesibacteraceae</taxon>
    </lineage>
</organism>
<evidence type="ECO:0000313" key="2">
    <source>
        <dbReference type="EMBL" id="PLW76271.1"/>
    </source>
</evidence>
<evidence type="ECO:0000256" key="1">
    <source>
        <dbReference type="SAM" id="MobiDB-lite"/>
    </source>
</evidence>
<comment type="caution">
    <text evidence="2">The sequence shown here is derived from an EMBL/GenBank/DDBJ whole genome shotgun (WGS) entry which is preliminary data.</text>
</comment>